<feature type="region of interest" description="Disordered" evidence="1">
    <location>
        <begin position="30"/>
        <end position="57"/>
    </location>
</feature>
<gene>
    <name evidence="2" type="ORF">PMAYCL1PPCAC_25732</name>
</gene>
<dbReference type="EMBL" id="BTRK01000005">
    <property type="protein sequence ID" value="GMR55537.1"/>
    <property type="molecule type" value="Genomic_DNA"/>
</dbReference>
<reference evidence="3" key="1">
    <citation type="submission" date="2022-10" db="EMBL/GenBank/DDBJ databases">
        <title>Genome assembly of Pristionchus species.</title>
        <authorList>
            <person name="Yoshida K."/>
            <person name="Sommer R.J."/>
        </authorList>
    </citation>
    <scope>NUCLEOTIDE SEQUENCE [LARGE SCALE GENOMIC DNA]</scope>
    <source>
        <strain evidence="3">RS5460</strain>
    </source>
</reference>
<evidence type="ECO:0000313" key="3">
    <source>
        <dbReference type="Proteomes" id="UP001328107"/>
    </source>
</evidence>
<dbReference type="Proteomes" id="UP001328107">
    <property type="component" value="Unassembled WGS sequence"/>
</dbReference>
<comment type="caution">
    <text evidence="2">The sequence shown here is derived from an EMBL/GenBank/DDBJ whole genome shotgun (WGS) entry which is preliminary data.</text>
</comment>
<name>A0AAN5D4H0_9BILA</name>
<organism evidence="2 3">
    <name type="scientific">Pristionchus mayeri</name>
    <dbReference type="NCBI Taxonomy" id="1317129"/>
    <lineage>
        <taxon>Eukaryota</taxon>
        <taxon>Metazoa</taxon>
        <taxon>Ecdysozoa</taxon>
        <taxon>Nematoda</taxon>
        <taxon>Chromadorea</taxon>
        <taxon>Rhabditida</taxon>
        <taxon>Rhabditina</taxon>
        <taxon>Diplogasteromorpha</taxon>
        <taxon>Diplogasteroidea</taxon>
        <taxon>Neodiplogasteridae</taxon>
        <taxon>Pristionchus</taxon>
    </lineage>
</organism>
<evidence type="ECO:0000256" key="1">
    <source>
        <dbReference type="SAM" id="MobiDB-lite"/>
    </source>
</evidence>
<proteinExistence type="predicted"/>
<keyword evidence="3" id="KW-1185">Reference proteome</keyword>
<evidence type="ECO:0000313" key="2">
    <source>
        <dbReference type="EMBL" id="GMR55537.1"/>
    </source>
</evidence>
<feature type="non-terminal residue" evidence="2">
    <location>
        <position position="98"/>
    </location>
</feature>
<protein>
    <submittedName>
        <fullName evidence="2">Uncharacterized protein</fullName>
    </submittedName>
</protein>
<accession>A0AAN5D4H0</accession>
<dbReference type="AlphaFoldDB" id="A0AAN5D4H0"/>
<sequence>MQRMKESQHNSENQLRSATRLLMAEFGVVQDGNTTRVHHNRKMREPGTGTRHESLHRVSRRIYIQLPGGDDKTTKQQLHCSTWRKKPRIRLQVDPFSI</sequence>